<dbReference type="PANTHER" id="PTHR10815:SF5">
    <property type="entry name" value="METHYLATED-DNA--PROTEIN-CYSTEINE METHYLTRANSFERASE"/>
    <property type="match status" value="1"/>
</dbReference>
<evidence type="ECO:0000259" key="10">
    <source>
        <dbReference type="Pfam" id="PF01035"/>
    </source>
</evidence>
<keyword evidence="5 9" id="KW-0808">Transferase</keyword>
<comment type="catalytic activity">
    <reaction evidence="1 9">
        <text>a 4-O-methyl-thymidine in DNA + L-cysteinyl-[protein] = a thymidine in DNA + S-methyl-L-cysteinyl-[protein]</text>
        <dbReference type="Rhea" id="RHEA:53428"/>
        <dbReference type="Rhea" id="RHEA-COMP:10131"/>
        <dbReference type="Rhea" id="RHEA-COMP:10132"/>
        <dbReference type="Rhea" id="RHEA-COMP:13555"/>
        <dbReference type="Rhea" id="RHEA-COMP:13556"/>
        <dbReference type="ChEBI" id="CHEBI:29950"/>
        <dbReference type="ChEBI" id="CHEBI:82612"/>
        <dbReference type="ChEBI" id="CHEBI:137386"/>
        <dbReference type="ChEBI" id="CHEBI:137387"/>
        <dbReference type="EC" id="2.1.1.63"/>
    </reaction>
</comment>
<evidence type="ECO:0000256" key="1">
    <source>
        <dbReference type="ARBA" id="ARBA00001286"/>
    </source>
</evidence>
<dbReference type="Pfam" id="PF02870">
    <property type="entry name" value="Methyltransf_1N"/>
    <property type="match status" value="1"/>
</dbReference>
<sequence length="149" mass="16125">MFQSSLQSPLGPVTATSQDGKHITDISFCAPFCQQACAVTEQAAQQLLEYFNGERCTFDLPLAPTGTAFQQQVWRALLSVAYGHTASYSDIAHMIENPKGVRAVGLANSRNPIAIVIPCHRVIGANGTLTGYAGGLDKKEWLLRHEHAI</sequence>
<evidence type="ECO:0000256" key="5">
    <source>
        <dbReference type="ARBA" id="ARBA00022679"/>
    </source>
</evidence>
<evidence type="ECO:0000313" key="13">
    <source>
        <dbReference type="Proteomes" id="UP000182598"/>
    </source>
</evidence>
<keyword evidence="7 9" id="KW-0234">DNA repair</keyword>
<evidence type="ECO:0000256" key="3">
    <source>
        <dbReference type="ARBA" id="ARBA00022490"/>
    </source>
</evidence>
<comment type="function">
    <text evidence="9">Involved in the cellular defense against the biological effects of O6-methylguanine (O6-MeG) and O4-methylthymine (O4-MeT) in DNA. Repairs the methylated nucleobase in DNA by stoichiometrically transferring the methyl group to a cysteine residue in the enzyme. This is a suicide reaction: the enzyme is irreversibly inactivated.</text>
</comment>
<comment type="catalytic activity">
    <reaction evidence="8 9">
        <text>a 6-O-methyl-2'-deoxyguanosine in DNA + L-cysteinyl-[protein] = S-methyl-L-cysteinyl-[protein] + a 2'-deoxyguanosine in DNA</text>
        <dbReference type="Rhea" id="RHEA:24000"/>
        <dbReference type="Rhea" id="RHEA-COMP:10131"/>
        <dbReference type="Rhea" id="RHEA-COMP:10132"/>
        <dbReference type="Rhea" id="RHEA-COMP:11367"/>
        <dbReference type="Rhea" id="RHEA-COMP:11368"/>
        <dbReference type="ChEBI" id="CHEBI:29950"/>
        <dbReference type="ChEBI" id="CHEBI:82612"/>
        <dbReference type="ChEBI" id="CHEBI:85445"/>
        <dbReference type="ChEBI" id="CHEBI:85448"/>
        <dbReference type="EC" id="2.1.1.63"/>
    </reaction>
</comment>
<evidence type="ECO:0000256" key="8">
    <source>
        <dbReference type="ARBA" id="ARBA00049348"/>
    </source>
</evidence>
<dbReference type="CDD" id="cd06445">
    <property type="entry name" value="ATase"/>
    <property type="match status" value="1"/>
</dbReference>
<feature type="domain" description="Methylated-DNA-[protein]-cysteine S-methyltransferase DNA binding" evidence="10">
    <location>
        <begin position="68"/>
        <end position="147"/>
    </location>
</feature>
<dbReference type="GO" id="GO:0003908">
    <property type="term" value="F:methylated-DNA-[protein]-cysteine S-methyltransferase activity"/>
    <property type="evidence" value="ECO:0007669"/>
    <property type="project" value="UniProtKB-UniRule"/>
</dbReference>
<evidence type="ECO:0000259" key="11">
    <source>
        <dbReference type="Pfam" id="PF02870"/>
    </source>
</evidence>
<dbReference type="Pfam" id="PF01035">
    <property type="entry name" value="DNA_binding_1"/>
    <property type="match status" value="1"/>
</dbReference>
<proteinExistence type="inferred from homology"/>
<dbReference type="FunFam" id="1.10.10.10:FF:000214">
    <property type="entry name" value="Methylated-DNA--protein-cysteine methyltransferase"/>
    <property type="match status" value="1"/>
</dbReference>
<feature type="active site" description="Nucleophile; methyl group acceptor" evidence="9">
    <location>
        <position position="119"/>
    </location>
</feature>
<reference evidence="13" key="1">
    <citation type="submission" date="2015-08" db="EMBL/GenBank/DDBJ databases">
        <authorList>
            <person name="Varghese N."/>
        </authorList>
    </citation>
    <scope>NUCLEOTIDE SEQUENCE [LARGE SCALE GENOMIC DNA]</scope>
    <source>
        <strain evidence="13">DSM 27808</strain>
    </source>
</reference>
<dbReference type="Gene3D" id="3.30.160.70">
    <property type="entry name" value="Methylated DNA-protein cysteine methyltransferase domain"/>
    <property type="match status" value="1"/>
</dbReference>
<dbReference type="GO" id="GO:0006307">
    <property type="term" value="P:DNA alkylation repair"/>
    <property type="evidence" value="ECO:0007669"/>
    <property type="project" value="UniProtKB-UniRule"/>
</dbReference>
<dbReference type="GO" id="GO:0032259">
    <property type="term" value="P:methylation"/>
    <property type="evidence" value="ECO:0007669"/>
    <property type="project" value="UniProtKB-KW"/>
</dbReference>
<dbReference type="InterPro" id="IPR001497">
    <property type="entry name" value="MethylDNA_cys_MeTrfase_AS"/>
</dbReference>
<protein>
    <recommendedName>
        <fullName evidence="9">Methylated-DNA--protein-cysteine methyltransferase</fullName>
        <ecNumber evidence="9">2.1.1.63</ecNumber>
    </recommendedName>
    <alternativeName>
        <fullName evidence="9">6-O-methylguanine-DNA methyltransferase</fullName>
        <shortName evidence="9">MGMT</shortName>
    </alternativeName>
    <alternativeName>
        <fullName evidence="9">O-6-methylguanine-DNA-alkyltransferase</fullName>
    </alternativeName>
</protein>
<dbReference type="NCBIfam" id="TIGR00589">
    <property type="entry name" value="ogt"/>
    <property type="match status" value="1"/>
</dbReference>
<comment type="similarity">
    <text evidence="2 9">Belongs to the MGMT family.</text>
</comment>
<dbReference type="HAMAP" id="MF_00772">
    <property type="entry name" value="OGT"/>
    <property type="match status" value="1"/>
</dbReference>
<dbReference type="InterPro" id="IPR023546">
    <property type="entry name" value="MGMT"/>
</dbReference>
<evidence type="ECO:0000256" key="7">
    <source>
        <dbReference type="ARBA" id="ARBA00023204"/>
    </source>
</evidence>
<dbReference type="EMBL" id="CYHB01000003">
    <property type="protein sequence ID" value="CUA85570.1"/>
    <property type="molecule type" value="Genomic_DNA"/>
</dbReference>
<keyword evidence="13" id="KW-1185">Reference proteome</keyword>
<dbReference type="InterPro" id="IPR036217">
    <property type="entry name" value="MethylDNA_cys_MeTrfase_DNAb"/>
</dbReference>
<dbReference type="PROSITE" id="PS00374">
    <property type="entry name" value="MGMT"/>
    <property type="match status" value="1"/>
</dbReference>
<dbReference type="EC" id="2.1.1.63" evidence="9"/>
<comment type="miscellaneous">
    <text evidence="9">This enzyme catalyzes only one turnover and therefore is not strictly catalytic. According to one definition, an enzyme is a biocatalyst that acts repeatedly and over many reaction cycles.</text>
</comment>
<keyword evidence="3 9" id="KW-0963">Cytoplasm</keyword>
<keyword evidence="6 9" id="KW-0227">DNA damage</keyword>
<evidence type="ECO:0000256" key="9">
    <source>
        <dbReference type="HAMAP-Rule" id="MF_00772"/>
    </source>
</evidence>
<dbReference type="OrthoDB" id="9811249at2"/>
<comment type="subcellular location">
    <subcellularLocation>
        <location evidence="9">Cytoplasm</location>
    </subcellularLocation>
</comment>
<dbReference type="SUPFAM" id="SSF53155">
    <property type="entry name" value="Methylated DNA-protein cysteine methyltransferase domain"/>
    <property type="match status" value="1"/>
</dbReference>
<dbReference type="RefSeq" id="WP_055438917.1">
    <property type="nucleotide sequence ID" value="NZ_CYHB01000003.1"/>
</dbReference>
<dbReference type="InterPro" id="IPR008332">
    <property type="entry name" value="MethylG_MeTrfase_N"/>
</dbReference>
<dbReference type="Gene3D" id="1.10.10.10">
    <property type="entry name" value="Winged helix-like DNA-binding domain superfamily/Winged helix DNA-binding domain"/>
    <property type="match status" value="1"/>
</dbReference>
<dbReference type="AlphaFoldDB" id="A0A0K6H3W8"/>
<evidence type="ECO:0000313" key="12">
    <source>
        <dbReference type="EMBL" id="CUA85570.1"/>
    </source>
</evidence>
<gene>
    <name evidence="12" type="ORF">Ga0061064_1249</name>
</gene>
<keyword evidence="4 9" id="KW-0489">Methyltransferase</keyword>
<name>A0A0K6H3W8_9GAMM</name>
<dbReference type="Proteomes" id="UP000182598">
    <property type="component" value="Unassembled WGS sequence"/>
</dbReference>
<evidence type="ECO:0000256" key="4">
    <source>
        <dbReference type="ARBA" id="ARBA00022603"/>
    </source>
</evidence>
<evidence type="ECO:0000256" key="2">
    <source>
        <dbReference type="ARBA" id="ARBA00008711"/>
    </source>
</evidence>
<accession>A0A0K6H3W8</accession>
<dbReference type="InterPro" id="IPR036388">
    <property type="entry name" value="WH-like_DNA-bd_sf"/>
</dbReference>
<dbReference type="PANTHER" id="PTHR10815">
    <property type="entry name" value="METHYLATED-DNA--PROTEIN-CYSTEINE METHYLTRANSFERASE"/>
    <property type="match status" value="1"/>
</dbReference>
<dbReference type="GO" id="GO:0005737">
    <property type="term" value="C:cytoplasm"/>
    <property type="evidence" value="ECO:0007669"/>
    <property type="project" value="UniProtKB-SubCell"/>
</dbReference>
<dbReference type="InterPro" id="IPR014048">
    <property type="entry name" value="MethylDNA_cys_MeTrfase_DNA-bd"/>
</dbReference>
<feature type="domain" description="Methylguanine DNA methyltransferase ribonuclease-like" evidence="11">
    <location>
        <begin position="2"/>
        <end position="64"/>
    </location>
</feature>
<evidence type="ECO:0000256" key="6">
    <source>
        <dbReference type="ARBA" id="ARBA00022763"/>
    </source>
</evidence>
<organism evidence="12 13">
    <name type="scientific">Pseudidiomarina woesei</name>
    <dbReference type="NCBI Taxonomy" id="1381080"/>
    <lineage>
        <taxon>Bacteria</taxon>
        <taxon>Pseudomonadati</taxon>
        <taxon>Pseudomonadota</taxon>
        <taxon>Gammaproteobacteria</taxon>
        <taxon>Alteromonadales</taxon>
        <taxon>Idiomarinaceae</taxon>
        <taxon>Pseudidiomarina</taxon>
    </lineage>
</organism>
<dbReference type="SUPFAM" id="SSF46767">
    <property type="entry name" value="Methylated DNA-protein cysteine methyltransferase, C-terminal domain"/>
    <property type="match status" value="1"/>
</dbReference>
<dbReference type="InterPro" id="IPR036631">
    <property type="entry name" value="MGMT_N_sf"/>
</dbReference>